<dbReference type="EMBL" id="CP031001">
    <property type="protein sequence ID" value="QHN77357.1"/>
    <property type="molecule type" value="Genomic_DNA"/>
</dbReference>
<dbReference type="Proteomes" id="UP000464620">
    <property type="component" value="Chromosome B09"/>
</dbReference>
<proteinExistence type="predicted"/>
<dbReference type="PANTHER" id="PTHR34023:SF4">
    <property type="entry name" value="RNASE H TYPE-1 DOMAIN-CONTAINING PROTEIN"/>
    <property type="match status" value="1"/>
</dbReference>
<name>A0A6B9V7Z4_ARAHY</name>
<evidence type="ECO:0000313" key="2">
    <source>
        <dbReference type="EMBL" id="QHN77357.1"/>
    </source>
</evidence>
<evidence type="ECO:0000259" key="1">
    <source>
        <dbReference type="Pfam" id="PF13456"/>
    </source>
</evidence>
<dbReference type="PANTHER" id="PTHR34023">
    <property type="entry name" value="RNASE H DOMAIN-CONTAINING PROTEIN"/>
    <property type="match status" value="1"/>
</dbReference>
<organism evidence="2 3">
    <name type="scientific">Arachis hypogaea</name>
    <name type="common">Peanut</name>
    <dbReference type="NCBI Taxonomy" id="3818"/>
    <lineage>
        <taxon>Eukaryota</taxon>
        <taxon>Viridiplantae</taxon>
        <taxon>Streptophyta</taxon>
        <taxon>Embryophyta</taxon>
        <taxon>Tracheophyta</taxon>
        <taxon>Spermatophyta</taxon>
        <taxon>Magnoliopsida</taxon>
        <taxon>eudicotyledons</taxon>
        <taxon>Gunneridae</taxon>
        <taxon>Pentapetalae</taxon>
        <taxon>rosids</taxon>
        <taxon>fabids</taxon>
        <taxon>Fabales</taxon>
        <taxon>Fabaceae</taxon>
        <taxon>Papilionoideae</taxon>
        <taxon>50 kb inversion clade</taxon>
        <taxon>dalbergioids sensu lato</taxon>
        <taxon>Dalbergieae</taxon>
        <taxon>Pterocarpus clade</taxon>
        <taxon>Arachis</taxon>
    </lineage>
</organism>
<accession>A0A6B9V7Z4</accession>
<gene>
    <name evidence="2" type="ORF">DS421_19g651970</name>
</gene>
<evidence type="ECO:0000313" key="3">
    <source>
        <dbReference type="Proteomes" id="UP000464620"/>
    </source>
</evidence>
<dbReference type="InterPro" id="IPR002156">
    <property type="entry name" value="RNaseH_domain"/>
</dbReference>
<dbReference type="GO" id="GO:0003676">
    <property type="term" value="F:nucleic acid binding"/>
    <property type="evidence" value="ECO:0007669"/>
    <property type="project" value="InterPro"/>
</dbReference>
<feature type="domain" description="RNase H type-1" evidence="1">
    <location>
        <begin position="21"/>
        <end position="68"/>
    </location>
</feature>
<sequence>MDHGIEKSHRFMPCCSSHCHHQQRQRSDLHNHPNPLVRLIADWKKKDWVLCFKHIFRESNRVADCLARIGGEIEPVLRFWNMPPQEVARILIEDERGVALPRVTVI</sequence>
<dbReference type="Pfam" id="PF13456">
    <property type="entry name" value="RVT_3"/>
    <property type="match status" value="1"/>
</dbReference>
<dbReference type="GO" id="GO:0004523">
    <property type="term" value="F:RNA-DNA hybrid ribonuclease activity"/>
    <property type="evidence" value="ECO:0007669"/>
    <property type="project" value="InterPro"/>
</dbReference>
<protein>
    <recommendedName>
        <fullName evidence="1">RNase H type-1 domain-containing protein</fullName>
    </recommendedName>
</protein>
<reference evidence="2 3" key="1">
    <citation type="submission" date="2020-01" db="EMBL/GenBank/DDBJ databases">
        <title>Genome sequence of Arachis hypogaea, cultivar Shitouqi.</title>
        <authorList>
            <person name="Zhuang W."/>
            <person name="Chen H."/>
            <person name="Varshney R."/>
            <person name="Wang D."/>
            <person name="Ming R."/>
        </authorList>
    </citation>
    <scope>NUCLEOTIDE SEQUENCE [LARGE SCALE GENOMIC DNA]</scope>
    <source>
        <tissue evidence="2">Young leaf</tissue>
    </source>
</reference>
<dbReference type="AlphaFoldDB" id="A0A6B9V7Z4"/>